<name>A0A2P6NZ24_9EUKA</name>
<evidence type="ECO:0000256" key="1">
    <source>
        <dbReference type="SAM" id="MobiDB-lite"/>
    </source>
</evidence>
<reference evidence="2 3" key="1">
    <citation type="journal article" date="2018" name="Genome Biol. Evol.">
        <title>Multiple Roots of Fruiting Body Formation in Amoebozoa.</title>
        <authorList>
            <person name="Hillmann F."/>
            <person name="Forbes G."/>
            <person name="Novohradska S."/>
            <person name="Ferling I."/>
            <person name="Riege K."/>
            <person name="Groth M."/>
            <person name="Westermann M."/>
            <person name="Marz M."/>
            <person name="Spaller T."/>
            <person name="Winckler T."/>
            <person name="Schaap P."/>
            <person name="Glockner G."/>
        </authorList>
    </citation>
    <scope>NUCLEOTIDE SEQUENCE [LARGE SCALE GENOMIC DNA]</scope>
    <source>
        <strain evidence="2 3">Jena</strain>
    </source>
</reference>
<dbReference type="InParanoid" id="A0A2P6NZ24"/>
<protein>
    <submittedName>
        <fullName evidence="2">Uncharacterized protein</fullName>
    </submittedName>
</protein>
<comment type="caution">
    <text evidence="2">The sequence shown here is derived from an EMBL/GenBank/DDBJ whole genome shotgun (WGS) entry which is preliminary data.</text>
</comment>
<feature type="region of interest" description="Disordered" evidence="1">
    <location>
        <begin position="83"/>
        <end position="103"/>
    </location>
</feature>
<evidence type="ECO:0000313" key="2">
    <source>
        <dbReference type="EMBL" id="PRP89189.1"/>
    </source>
</evidence>
<organism evidence="2 3">
    <name type="scientific">Planoprotostelium fungivorum</name>
    <dbReference type="NCBI Taxonomy" id="1890364"/>
    <lineage>
        <taxon>Eukaryota</taxon>
        <taxon>Amoebozoa</taxon>
        <taxon>Evosea</taxon>
        <taxon>Variosea</taxon>
        <taxon>Cavosteliida</taxon>
        <taxon>Cavosteliaceae</taxon>
        <taxon>Planoprotostelium</taxon>
    </lineage>
</organism>
<dbReference type="AlphaFoldDB" id="A0A2P6NZ24"/>
<dbReference type="EMBL" id="MDYQ01000005">
    <property type="protein sequence ID" value="PRP89189.1"/>
    <property type="molecule type" value="Genomic_DNA"/>
</dbReference>
<keyword evidence="3" id="KW-1185">Reference proteome</keyword>
<sequence>MNSSIASVKTLRTVSLSEETAFPRISISCDASALADFTDQVCLTQRRTPLRKAWADCYSLTGLPNLSENSWFTQLDKSSIWPDRGENKAERRNRERSSSDMDNGRALCRATPFYFKPTTPVEQRIACLLGPLTIECESSSRRISIDNISLRQDNKKQRISL</sequence>
<accession>A0A2P6NZ24</accession>
<gene>
    <name evidence="2" type="ORF">PROFUN_01909</name>
</gene>
<evidence type="ECO:0000313" key="3">
    <source>
        <dbReference type="Proteomes" id="UP000241769"/>
    </source>
</evidence>
<dbReference type="Proteomes" id="UP000241769">
    <property type="component" value="Unassembled WGS sequence"/>
</dbReference>
<proteinExistence type="predicted"/>